<dbReference type="InterPro" id="IPR004358">
    <property type="entry name" value="Sig_transdc_His_kin-like_C"/>
</dbReference>
<keyword evidence="5" id="KW-0808">Transferase</keyword>
<gene>
    <name evidence="11" type="ORF">C7K55_04130</name>
</gene>
<dbReference type="PROSITE" id="PS50885">
    <property type="entry name" value="HAMP"/>
    <property type="match status" value="1"/>
</dbReference>
<dbReference type="Gene3D" id="3.30.565.10">
    <property type="entry name" value="Histidine kinase-like ATPase, C-terminal domain"/>
    <property type="match status" value="1"/>
</dbReference>
<dbReference type="FunFam" id="1.10.287.130:FF:000001">
    <property type="entry name" value="Two-component sensor histidine kinase"/>
    <property type="match status" value="1"/>
</dbReference>
<dbReference type="RefSeq" id="WP_106502148.1">
    <property type="nucleotide sequence ID" value="NZ_PXXO01000003.1"/>
</dbReference>
<evidence type="ECO:0000256" key="2">
    <source>
        <dbReference type="ARBA" id="ARBA00004370"/>
    </source>
</evidence>
<evidence type="ECO:0000256" key="6">
    <source>
        <dbReference type="ARBA" id="ARBA00022777"/>
    </source>
</evidence>
<comment type="caution">
    <text evidence="11">The sequence shown here is derived from an EMBL/GenBank/DDBJ whole genome shotgun (WGS) entry which is preliminary data.</text>
</comment>
<feature type="transmembrane region" description="Helical" evidence="8">
    <location>
        <begin position="133"/>
        <end position="155"/>
    </location>
</feature>
<feature type="transmembrane region" description="Helical" evidence="8">
    <location>
        <begin position="6"/>
        <end position="28"/>
    </location>
</feature>
<feature type="domain" description="HAMP" evidence="10">
    <location>
        <begin position="157"/>
        <end position="211"/>
    </location>
</feature>
<keyword evidence="8" id="KW-0472">Membrane</keyword>
<dbReference type="InterPro" id="IPR036890">
    <property type="entry name" value="HATPase_C_sf"/>
</dbReference>
<dbReference type="GO" id="GO:0016020">
    <property type="term" value="C:membrane"/>
    <property type="evidence" value="ECO:0007669"/>
    <property type="project" value="UniProtKB-SubCell"/>
</dbReference>
<keyword evidence="8" id="KW-0812">Transmembrane</keyword>
<name>A0A2P7MZM2_9CYAN</name>
<proteinExistence type="predicted"/>
<dbReference type="PANTHER" id="PTHR43547:SF2">
    <property type="entry name" value="HYBRID SIGNAL TRANSDUCTION HISTIDINE KINASE C"/>
    <property type="match status" value="1"/>
</dbReference>
<keyword evidence="12" id="KW-1185">Reference proteome</keyword>
<dbReference type="EC" id="2.7.13.3" evidence="3"/>
<dbReference type="Pfam" id="PF02518">
    <property type="entry name" value="HATPase_c"/>
    <property type="match status" value="1"/>
</dbReference>
<dbReference type="SMART" id="SM00388">
    <property type="entry name" value="HisKA"/>
    <property type="match status" value="1"/>
</dbReference>
<organism evidence="11 12">
    <name type="scientific">Cyanobium usitatum str. Tous</name>
    <dbReference type="NCBI Taxonomy" id="2116684"/>
    <lineage>
        <taxon>Bacteria</taxon>
        <taxon>Bacillati</taxon>
        <taxon>Cyanobacteriota</taxon>
        <taxon>Cyanophyceae</taxon>
        <taxon>Synechococcales</taxon>
        <taxon>Prochlorococcaceae</taxon>
        <taxon>Cyanobium</taxon>
    </lineage>
</organism>
<dbReference type="CDD" id="cd00075">
    <property type="entry name" value="HATPase"/>
    <property type="match status" value="1"/>
</dbReference>
<dbReference type="PROSITE" id="PS50109">
    <property type="entry name" value="HIS_KIN"/>
    <property type="match status" value="1"/>
</dbReference>
<evidence type="ECO:0000256" key="3">
    <source>
        <dbReference type="ARBA" id="ARBA00012438"/>
    </source>
</evidence>
<dbReference type="InterPro" id="IPR036097">
    <property type="entry name" value="HisK_dim/P_sf"/>
</dbReference>
<dbReference type="SMART" id="SM00387">
    <property type="entry name" value="HATPase_c"/>
    <property type="match status" value="1"/>
</dbReference>
<dbReference type="CDD" id="cd00082">
    <property type="entry name" value="HisKA"/>
    <property type="match status" value="1"/>
</dbReference>
<dbReference type="PANTHER" id="PTHR43547">
    <property type="entry name" value="TWO-COMPONENT HISTIDINE KINASE"/>
    <property type="match status" value="1"/>
</dbReference>
<reference evidence="11 12" key="1">
    <citation type="journal article" date="2018" name="Environ. Microbiol.">
        <title>Ecological and genomic features of two widespread freshwater picocyanobacteria.</title>
        <authorList>
            <person name="Cabello-Yeves P.J."/>
            <person name="Picazo A."/>
            <person name="Camacho A."/>
            <person name="Callieri C."/>
            <person name="Rosselli R."/>
            <person name="Roda-Garcia J.J."/>
            <person name="Coutinho F.H."/>
            <person name="Rodriguez-Valera F."/>
        </authorList>
    </citation>
    <scope>NUCLEOTIDE SEQUENCE [LARGE SCALE GENOMIC DNA]</scope>
    <source>
        <strain evidence="11 12">Tous</strain>
    </source>
</reference>
<dbReference type="AlphaFoldDB" id="A0A2P7MZM2"/>
<dbReference type="InterPro" id="IPR005467">
    <property type="entry name" value="His_kinase_dom"/>
</dbReference>
<keyword evidence="4" id="KW-0597">Phosphoprotein</keyword>
<dbReference type="Pfam" id="PF00512">
    <property type="entry name" value="HisKA"/>
    <property type="match status" value="1"/>
</dbReference>
<dbReference type="EMBL" id="PXXO01000003">
    <property type="protein sequence ID" value="PSJ06641.1"/>
    <property type="molecule type" value="Genomic_DNA"/>
</dbReference>
<evidence type="ECO:0000256" key="7">
    <source>
        <dbReference type="ARBA" id="ARBA00023012"/>
    </source>
</evidence>
<dbReference type="Gene3D" id="1.10.287.130">
    <property type="match status" value="1"/>
</dbReference>
<evidence type="ECO:0000313" key="12">
    <source>
        <dbReference type="Proteomes" id="UP000243002"/>
    </source>
</evidence>
<keyword evidence="7" id="KW-0902">Two-component regulatory system</keyword>
<protein>
    <recommendedName>
        <fullName evidence="3">histidine kinase</fullName>
        <ecNumber evidence="3">2.7.13.3</ecNumber>
    </recommendedName>
</protein>
<dbReference type="PRINTS" id="PR00344">
    <property type="entry name" value="BCTRLSENSOR"/>
</dbReference>
<evidence type="ECO:0000313" key="11">
    <source>
        <dbReference type="EMBL" id="PSJ06641.1"/>
    </source>
</evidence>
<dbReference type="InterPro" id="IPR003661">
    <property type="entry name" value="HisK_dim/P_dom"/>
</dbReference>
<evidence type="ECO:0000256" key="5">
    <source>
        <dbReference type="ARBA" id="ARBA00022679"/>
    </source>
</evidence>
<accession>A0A2P7MZM2</accession>
<dbReference type="SUPFAM" id="SSF55874">
    <property type="entry name" value="ATPase domain of HSP90 chaperone/DNA topoisomerase II/histidine kinase"/>
    <property type="match status" value="1"/>
</dbReference>
<comment type="catalytic activity">
    <reaction evidence="1">
        <text>ATP + protein L-histidine = ADP + protein N-phospho-L-histidine.</text>
        <dbReference type="EC" id="2.7.13.3"/>
    </reaction>
</comment>
<comment type="subcellular location">
    <subcellularLocation>
        <location evidence="2">Membrane</location>
    </subcellularLocation>
</comment>
<sequence length="440" mass="47587">MRISPLRLWLQSTSLLAVLAGYSLLLLFNQGMAGLQRRLAYERLVSDLVVELRARAPNANQLEPLLRQALLPSLRLQLLSVASAKADSPVLQQRGAQGWLSSAQPLQLADGSNFTLVVEQNVTASVQQESMAFWLLVVAAGVSSLFTSGLLRLVLQRGLVQPLQEFTTQLSATQASSLAWDQIPVAEQPEELQPIALAFNNLQQRLSVSWERQRSFVDGVAHELRTPITLISGHAQRLLRQPGLAATAPSLRLIEQEAQRMASLMSDLLDLARQDSGRLQLRRLPIVVDEAMVQAYERLAPSSGWRLHLDTPAAELPVAIGDPERLQQCLAALIENALHYSPTPRPVSLAADQQGDSLVLHVCDQGPGVEAGEREAIFERFARGSASINSSNRGSGIGLAVVRLLMEAMGGSVQVADAPGGGADFQLHLPLARPLAVVSA</sequence>
<dbReference type="SUPFAM" id="SSF47384">
    <property type="entry name" value="Homodimeric domain of signal transducing histidine kinase"/>
    <property type="match status" value="1"/>
</dbReference>
<evidence type="ECO:0000256" key="4">
    <source>
        <dbReference type="ARBA" id="ARBA00022553"/>
    </source>
</evidence>
<dbReference type="Proteomes" id="UP000243002">
    <property type="component" value="Unassembled WGS sequence"/>
</dbReference>
<keyword evidence="6 11" id="KW-0418">Kinase</keyword>
<feature type="domain" description="Histidine kinase" evidence="9">
    <location>
        <begin position="219"/>
        <end position="433"/>
    </location>
</feature>
<dbReference type="OrthoDB" id="572021at2"/>
<evidence type="ECO:0000259" key="10">
    <source>
        <dbReference type="PROSITE" id="PS50885"/>
    </source>
</evidence>
<dbReference type="InterPro" id="IPR003660">
    <property type="entry name" value="HAMP_dom"/>
</dbReference>
<evidence type="ECO:0000259" key="9">
    <source>
        <dbReference type="PROSITE" id="PS50109"/>
    </source>
</evidence>
<evidence type="ECO:0000256" key="8">
    <source>
        <dbReference type="SAM" id="Phobius"/>
    </source>
</evidence>
<dbReference type="GO" id="GO:0000155">
    <property type="term" value="F:phosphorelay sensor kinase activity"/>
    <property type="evidence" value="ECO:0007669"/>
    <property type="project" value="InterPro"/>
</dbReference>
<evidence type="ECO:0000256" key="1">
    <source>
        <dbReference type="ARBA" id="ARBA00000085"/>
    </source>
</evidence>
<keyword evidence="8" id="KW-1133">Transmembrane helix</keyword>
<dbReference type="InterPro" id="IPR003594">
    <property type="entry name" value="HATPase_dom"/>
</dbReference>